<keyword evidence="4" id="KW-1185">Reference proteome</keyword>
<evidence type="ECO:0000259" key="2">
    <source>
        <dbReference type="SMART" id="SM01360"/>
    </source>
</evidence>
<dbReference type="Gene3D" id="2.170.130.10">
    <property type="entry name" value="TonB-dependent receptor, plug domain"/>
    <property type="match status" value="1"/>
</dbReference>
<proteinExistence type="predicted"/>
<dbReference type="InterPro" id="IPR008969">
    <property type="entry name" value="CarboxyPept-like_regulatory"/>
</dbReference>
<feature type="region of interest" description="Disordered" evidence="1">
    <location>
        <begin position="296"/>
        <end position="316"/>
    </location>
</feature>
<dbReference type="Gene3D" id="2.60.40.1930">
    <property type="match status" value="1"/>
</dbReference>
<dbReference type="Proteomes" id="UP000297540">
    <property type="component" value="Unassembled WGS sequence"/>
</dbReference>
<evidence type="ECO:0000256" key="1">
    <source>
        <dbReference type="SAM" id="MobiDB-lite"/>
    </source>
</evidence>
<dbReference type="InterPro" id="IPR008930">
    <property type="entry name" value="Terpenoid_cyclase/PrenylTrfase"/>
</dbReference>
<feature type="compositionally biased region" description="Acidic residues" evidence="1">
    <location>
        <begin position="306"/>
        <end position="316"/>
    </location>
</feature>
<dbReference type="SUPFAM" id="SSF56935">
    <property type="entry name" value="Porins"/>
    <property type="match status" value="1"/>
</dbReference>
<reference evidence="3 4" key="1">
    <citation type="journal article" date="2017" name="Int. J. Syst. Evol. Microbiol.">
        <title>Mucilaginibacterpsychrotolerans sp. nov., isolated from peatlands.</title>
        <authorList>
            <person name="Deng Y."/>
            <person name="Shen L."/>
            <person name="Xu B."/>
            <person name="Liu Y."/>
            <person name="Gu Z."/>
            <person name="Liu H."/>
            <person name="Zhou Y."/>
        </authorList>
    </citation>
    <scope>NUCLEOTIDE SEQUENCE [LARGE SCALE GENOMIC DNA]</scope>
    <source>
        <strain evidence="3 4">NH7-4</strain>
    </source>
</reference>
<protein>
    <recommendedName>
        <fullName evidence="2">Alpha-2-macroglobulin domain-containing protein</fullName>
    </recommendedName>
</protein>
<comment type="caution">
    <text evidence="3">The sequence shown here is derived from an EMBL/GenBank/DDBJ whole genome shotgun (WGS) entry which is preliminary data.</text>
</comment>
<dbReference type="InterPro" id="IPR012910">
    <property type="entry name" value="Plug_dom"/>
</dbReference>
<name>A0A4Y8SCF5_9SPHI</name>
<dbReference type="Gene3D" id="1.50.10.20">
    <property type="match status" value="1"/>
</dbReference>
<gene>
    <name evidence="3" type="ORF">E2R66_17515</name>
</gene>
<dbReference type="PANTHER" id="PTHR40094:SF1">
    <property type="entry name" value="UBIQUITIN DOMAIN-CONTAINING PROTEIN"/>
    <property type="match status" value="1"/>
</dbReference>
<dbReference type="OrthoDB" id="9767116at2"/>
<dbReference type="InterPro" id="IPR001599">
    <property type="entry name" value="Macroglobln_a2"/>
</dbReference>
<dbReference type="Pfam" id="PF17973">
    <property type="entry name" value="bMG10"/>
    <property type="match status" value="1"/>
</dbReference>
<evidence type="ECO:0000313" key="3">
    <source>
        <dbReference type="EMBL" id="TFF36016.1"/>
    </source>
</evidence>
<dbReference type="RefSeq" id="WP_133232667.1">
    <property type="nucleotide sequence ID" value="NZ_SOZE01000018.1"/>
</dbReference>
<dbReference type="InterPro" id="IPR037066">
    <property type="entry name" value="Plug_dom_sf"/>
</dbReference>
<dbReference type="InterPro" id="IPR041246">
    <property type="entry name" value="Bact_MG10"/>
</dbReference>
<dbReference type="EMBL" id="SOZE01000018">
    <property type="protein sequence ID" value="TFF36016.1"/>
    <property type="molecule type" value="Genomic_DNA"/>
</dbReference>
<organism evidence="3 4">
    <name type="scientific">Mucilaginibacter psychrotolerans</name>
    <dbReference type="NCBI Taxonomy" id="1524096"/>
    <lineage>
        <taxon>Bacteria</taxon>
        <taxon>Pseudomonadati</taxon>
        <taxon>Bacteroidota</taxon>
        <taxon>Sphingobacteriia</taxon>
        <taxon>Sphingobacteriales</taxon>
        <taxon>Sphingobacteriaceae</taxon>
        <taxon>Mucilaginibacter</taxon>
    </lineage>
</organism>
<feature type="domain" description="Alpha-2-macroglobulin" evidence="2">
    <location>
        <begin position="1314"/>
        <end position="1403"/>
    </location>
</feature>
<evidence type="ECO:0000313" key="4">
    <source>
        <dbReference type="Proteomes" id="UP000297540"/>
    </source>
</evidence>
<dbReference type="SMART" id="SM01360">
    <property type="entry name" value="A2M"/>
    <property type="match status" value="1"/>
</dbReference>
<dbReference type="GO" id="GO:0004866">
    <property type="term" value="F:endopeptidase inhibitor activity"/>
    <property type="evidence" value="ECO:0007669"/>
    <property type="project" value="InterPro"/>
</dbReference>
<dbReference type="PANTHER" id="PTHR40094">
    <property type="entry name" value="ALPHA-2-MACROGLOBULIN HOMOLOG"/>
    <property type="match status" value="1"/>
</dbReference>
<dbReference type="SUPFAM" id="SSF49464">
    <property type="entry name" value="Carboxypeptidase regulatory domain-like"/>
    <property type="match status" value="1"/>
</dbReference>
<dbReference type="InterPro" id="IPR051802">
    <property type="entry name" value="YfhM-like"/>
</dbReference>
<dbReference type="Pfam" id="PF13715">
    <property type="entry name" value="CarbopepD_reg_2"/>
    <property type="match status" value="1"/>
</dbReference>
<dbReference type="Pfam" id="PF07715">
    <property type="entry name" value="Plug"/>
    <property type="match status" value="1"/>
</dbReference>
<accession>A0A4Y8SCF5</accession>
<dbReference type="Pfam" id="PF00207">
    <property type="entry name" value="A2M"/>
    <property type="match status" value="1"/>
</dbReference>
<dbReference type="SUPFAM" id="SSF48239">
    <property type="entry name" value="Terpenoid cyclases/Protein prenyltransferases"/>
    <property type="match status" value="1"/>
</dbReference>
<sequence length="1942" mass="219376">MPQLFTRIIIVFMLLVVCETVFAQRPLTNSRQSSYYTYIYKLRAEEVLAFYKSPEKPFDDKALRNPVDSFPTDKYWENVLPPGNYLKVHAEQNKLQYKVIENHSAFLKLFTGKYEHRFALTDKKGNYINDATVLLNGKKVSHDIATGTWHFKRAKAASVLQVDHAGVSNFFQVSPNDYYNYEKGWWGNLWASVKNIFRPNNNYRYKPTPYIGFMALNKPVYKPGDTVKFKAFILNAKSKKPIANKNLLVKLATSDSNKKLGTVSSYREGGFEYSFVLTDSLHLDLDEDYSVLLTDPSIEPKKKTGDDDDDDDDDELNSSQVIYSGRFRFEEYELKSIHFVMRADKKEHWPGNAQVVYLKTTDENDLPVADGRVVLTVTASKINDYKTNHQFVPDTLWTHKFPLDAVGETKITIPDSIFPKADGNYDINAQFLNAINEQQNSEAEGKFKYERFHLITDVVNDSLKISNQEYGKPAGAMGIVSALNADGDTLTQQKITLPGLVLINPNASEYTIETDSTDTDLEMKDFEGNISLSSERTADSVFVNVDNPRKLLFFYSIFAGGRLIDHGQADKLFYRKASNPETPFALVVNYVWAGEVKTESVYPTYRPDMLSIAIKQPISVYPGQKVKTDIVVTDAAGKPVANTDVTAWALTKKFNYNVPSIPYLGKRGRYIKPKNEFKLGDPDLRGNSKLNWQRWSREIGLDSIAYYQFTHPQNNIYRVEETGIDTVTQIAPFVVRQGDIIPIHILYIDHLPVYFSQAQQMQPYSFKVSPGYHSLMMRTERRIIELDSVKVERNKKLIISIDADKYSVQDVPDSLSLAEANNVNKYLVSVVNNFDGRRAVIAQTDRIFFLNPSAASGSTVLTGPLSPNYMEYDHQDDKPQVFLAEPNYTYLFEPGLIKQKSISAKYPFGRWLGNISGTDNYKQYVLTNNAVDSLWQDYLDKRANTTQLFTNALVNGRNVGRLKIDRLPIQDEKMALIKNVILYRYNNPDYIRVYAGNTTDLGLIEPGKYRMFFLLQGDRYDIKDSIEVKMNGVNFYRFGISPKHGRDSVSIKIGRIINGRKSGQYLNADDEIENDALKLKEAFNQKYFSTDEFSQILSGKVLGGDDKQPLIGVMVKVKGTTVGTQTDIHGNFRLQVASQGKIIISYIGYLTQELAYTPGATLTVKLTPQKNLLQEVVVVGYGSQRRMNMTGSVSSITFANGLSGKVAGLAVLHVDGVLDSNLRITLRGNRSLNGDKTALIVVDGVIVESLKGIDPATIAETTVLKSNAATALYGSQAANGVIIITTKTKKDTALPAGIPQGDAKTLRKNFSDYAYWQPKLTTDENGKASFTSTFPDDITNWRTFVVGINGQRQSGFAENQIKSFKPLSANFIAPQFAVEGDEMNLIGKVMNYNSTLAKVNRTFSYNGKVQTQGNLEVSNAKIDTLGITASATDSLEFEYSIKRDDGYFDGEQRKIPVVKQGLLETKGIFEALDRDTTISLKFDPAMGPVTFRAEASALPAMAEEAKRLREYKYLCNEQLASKLKGLLAEKRINTFLGEPFKYERNILDVIKKLQENRRATGIWGWWKDSDEELWISLHAVEALTDAQNMGYTVQVDKQKLTDYLVYQMESYGCEEKLACLQLLHKLGAKVDYEKYFGVIEKEYKAQKEVSNYNRLRLMLLKQETGQIVKTDSLVNTGHKTMFGNRYWGEENYRFFDNSVQLSVLAYKIIQAEGKHPELLAKIRGYFLEQRKLGQWRNTYESALILETILPDLLQNGKALKPSVLTIKGTSTDSVTTFPFATSLKDNAISISKTGSLPVYITGYQQFWNSKPEKVSKDFSVDTWFEKKGGKLTRLKGGEGVQLKAEVTVRGDADFVMVEIPIPAGCSYESKDQQWGNNEAHREFFKEKVSIFCRKLKQGTYTFTVNLMPRYSGKYNLNPAKAEQMYFPVFYGREGMKKVVVGN</sequence>